<feature type="transmembrane region" description="Helical" evidence="15">
    <location>
        <begin position="2781"/>
        <end position="2804"/>
    </location>
</feature>
<comment type="subcellular location">
    <subcellularLocation>
        <location evidence="2">Membrane</location>
        <topology evidence="2">Multi-pass membrane protein</topology>
    </subcellularLocation>
    <subcellularLocation>
        <location evidence="1">Nucleus</location>
    </subcellularLocation>
</comment>
<dbReference type="OrthoDB" id="5806726at2759"/>
<feature type="compositionally biased region" description="Basic and acidic residues" evidence="14">
    <location>
        <begin position="521"/>
        <end position="530"/>
    </location>
</feature>
<dbReference type="Gene3D" id="1.20.1250.20">
    <property type="entry name" value="MFS general substrate transporter like domains"/>
    <property type="match status" value="1"/>
</dbReference>
<keyword evidence="6 15" id="KW-1133">Transmembrane helix</keyword>
<feature type="repeat" description="ANK" evidence="13">
    <location>
        <begin position="213"/>
        <end position="245"/>
    </location>
</feature>
<evidence type="ECO:0000256" key="15">
    <source>
        <dbReference type="SAM" id="Phobius"/>
    </source>
</evidence>
<feature type="compositionally biased region" description="Polar residues" evidence="14">
    <location>
        <begin position="1564"/>
        <end position="1573"/>
    </location>
</feature>
<dbReference type="GO" id="GO:0060324">
    <property type="term" value="P:face development"/>
    <property type="evidence" value="ECO:0007669"/>
    <property type="project" value="UniProtKB-ARBA"/>
</dbReference>
<gene>
    <name evidence="17" type="ORF">HGM15179_011650</name>
</gene>
<evidence type="ECO:0000256" key="14">
    <source>
        <dbReference type="SAM" id="MobiDB-lite"/>
    </source>
</evidence>
<evidence type="ECO:0000256" key="5">
    <source>
        <dbReference type="ARBA" id="ARBA00022737"/>
    </source>
</evidence>
<dbReference type="GO" id="GO:0005634">
    <property type="term" value="C:nucleus"/>
    <property type="evidence" value="ECO:0007669"/>
    <property type="project" value="UniProtKB-SubCell"/>
</dbReference>
<feature type="region of interest" description="Disordered" evidence="14">
    <location>
        <begin position="1136"/>
        <end position="1727"/>
    </location>
</feature>
<dbReference type="Pfam" id="PF12796">
    <property type="entry name" value="Ank_2"/>
    <property type="match status" value="1"/>
</dbReference>
<feature type="compositionally biased region" description="Acidic residues" evidence="14">
    <location>
        <begin position="461"/>
        <end position="473"/>
    </location>
</feature>
<feature type="transmembrane region" description="Helical" evidence="15">
    <location>
        <begin position="2750"/>
        <end position="2769"/>
    </location>
</feature>
<protein>
    <recommendedName>
        <fullName evidence="12">Ankyrin repeat domain-containing protein 11</fullName>
    </recommendedName>
</protein>
<feature type="compositionally biased region" description="Basic and acidic residues" evidence="14">
    <location>
        <begin position="1491"/>
        <end position="1563"/>
    </location>
</feature>
<keyword evidence="5" id="KW-0677">Repeat</keyword>
<feature type="compositionally biased region" description="Polar residues" evidence="14">
    <location>
        <begin position="1964"/>
        <end position="1975"/>
    </location>
</feature>
<keyword evidence="3" id="KW-0597">Phosphoprotein</keyword>
<feature type="compositionally biased region" description="Basic and acidic residues" evidence="14">
    <location>
        <begin position="2278"/>
        <end position="2289"/>
    </location>
</feature>
<evidence type="ECO:0000256" key="4">
    <source>
        <dbReference type="ARBA" id="ARBA00022692"/>
    </source>
</evidence>
<feature type="repeat" description="ANK" evidence="13">
    <location>
        <begin position="180"/>
        <end position="212"/>
    </location>
</feature>
<keyword evidence="4 15" id="KW-0812">Transmembrane</keyword>
<feature type="domain" description="Major facilitator superfamily (MFS) profile" evidence="16">
    <location>
        <begin position="2644"/>
        <end position="3064"/>
    </location>
</feature>
<dbReference type="Pfam" id="PF00023">
    <property type="entry name" value="Ank"/>
    <property type="match status" value="1"/>
</dbReference>
<feature type="region of interest" description="Disordered" evidence="14">
    <location>
        <begin position="269"/>
        <end position="355"/>
    </location>
</feature>
<feature type="compositionally biased region" description="Basic and acidic residues" evidence="14">
    <location>
        <begin position="1"/>
        <end position="34"/>
    </location>
</feature>
<feature type="region of interest" description="Disordered" evidence="14">
    <location>
        <begin position="3067"/>
        <end position="3124"/>
    </location>
</feature>
<evidence type="ECO:0000256" key="8">
    <source>
        <dbReference type="ARBA" id="ARBA00023136"/>
    </source>
</evidence>
<feature type="compositionally biased region" description="Basic and acidic residues" evidence="14">
    <location>
        <begin position="1384"/>
        <end position="1422"/>
    </location>
</feature>
<feature type="compositionally biased region" description="Polar residues" evidence="14">
    <location>
        <begin position="289"/>
        <end position="300"/>
    </location>
</feature>
<evidence type="ECO:0000256" key="2">
    <source>
        <dbReference type="ARBA" id="ARBA00004141"/>
    </source>
</evidence>
<sequence>MVEKQTGKKDKDKVSLTKTPKLDRSDGGKEVKERATKRKLPFTVGTNGDQKDSDTEKQGPERKRIKKEPATRKPGLLFGMGLSGIRAGYPLSERQQVALLMQMTAEESANSPVDTTPKHPSQSTVCQKGTPNSASKTKDKVNKRNERGETRLHRAAIRGDARRIKELIIEGADVNVKDFAGWTALHEACNRGYYDVAKQLLAAGAEVNTKGLDDDTPLHDAANNGHFKVVKLLLHYGGNPHQSNRKGETPLKVANSPTMVNLLLGKTTYPSSEESSTETSEEEDAPSFAPSSSVDGNNTDSEFEKGLKHKPKAQEPPKTITPVKDEYEFDEDDEQDRVPPVDDKHLLKKDYRKETKANSFISIPKMEVKTYTKNNTITPKKAAHRILSDSSDEEETSVAVGTGEKLRLSTHSILPSSKIREPASTKAPKEKSKVKKKRKKETKSKEVRFGKKNDKFCSSESESENVESEEDDRDSLQSSSCVKDSRLVLKESSLFNSLSASSTSSHGSLASQKHNPNLTEQHSKHWRTDNWKTISSPAWSDVSSLSDSTRTRLTSESDYSSEDSSLESLKPVRKKPEHKKKNTPHNTVSEKKNSFHSNVDGAIPKLDKEGKVVKKHKTKHKHKNKEKGQCPISQDIKIIKTFSFEFEDSKQKPEKGLIVETENPVENKLKVLKHDREHGKKEEKLPKGKAEEKEWLFKDETGKSSKEEKSLRKIKDGSKDLSKSFREGLSKSEKEKPVKEKSPKEEKPRIHKEERKKKSKDKQSKSEKKNELKEEKVSKLEKEKSFKEEKEKCKKEKLYRDESGFDEFNNKTQFAESEDTKFSLSDDQQERWFSDLSSDSSFDFKGEDSWDSPITDFREIKNDTVAKLIIEPVKEEIKDKKKENKMKEKKEYNEKRNEKDTFLKKKERDYAEKSSEKKKDQTDRHKVTPSYLPEKDKKRKDSVETGKERKEKDTGETNKDRKDSSDGSKERKDPKMKQEEPYRDDFKEYSCETFFKDKSDPEFSGKTLESWERHHSGKEKDKKDAPDKEKKEKVKQEKYKEKSKEVDKEKNEKAAPEKILKDKELEKSFKEKKETKEKYKDLHSKDKERKSSFDQVKEKKEKNFSADRDDFSEKKDEKKGKEKSWYSIADIFTDESEDERDDYSLSGFKVGDSAGSEGHRLDSLQDKDDGAAAEKELYPDKHRKYSSDRQHSEKQKDKESKEKKKDKGTSEGGKEKKEKSSFEKHKEKKDKDSSEKYKDRKERTSTDSTQEKKNKQKLPDKVEKKHTSEDKVKSKHKEKPDKEHSKEKKSSKGGESEKSLLEKLEEEALNDYRDDSNDKISEISSDSFTDRGQEPGLTSLFESSNLSLTDAAEEKFKDSLPLPCLQDKLKEKERHRHSSSSSKKSHEKEKAKKEKTEKKEKSEEFKDSSSRKDSTHYEKDFSVDGETFGSSYNMKADADEEPEKSIDYLFSEKKDKNDSERELSKKAEKEKAYGSSSISTAKEKKKRDKHKEKWKEEKEKHRDKHTDGFFKHHKDEPKSTLKDKDGPQVTTFKDKSKEDNLKFGETKLKEKLKENQDKDKSESIKISNGNEKITLSKDSGKKDARPREKLLGDGDLMMTSFERMLSQKDLEIEERHKRHKERMKQMEKMRHRSGDPKLKDKLKSSEDVRKRSLDLPAKKPLTLDTQLKDKKLKELGPLTPILSPENKAQPAVGTDSKDWITGPQLKEILPASPRPDQNRPTGVPTPASVVSCPSYEEVMQTPRTPSCSNEDYTDLMFECADSQHSLPISTMSMNACSPSFFDRYTNVSSGLPENPSQTPTRTIPSSNLYRSISVDIRRAPEEEFSVGDKFFRQQSVPATSNYDSPVQHLMEEKVPLPSVPAEKFQCLSPGYYSPDYGVSSPKVEALHCAPGAVSGVAQSPESVFSGLQAKSSPSHRDELLAPSVESALPPDIGMPLDTTEEQQATASIMPPESTYLPPIEENHFSSGMPEQNNIDWDNPPSRNPDTAIPPSLMGNPTEHSVTWSMGSELLMKSPQRFSESPKPPLCSLEPIHPAPVAFIPTETSYPVSPISYPLSVSEPRLEEVKEDAEEAVPGEIANAEEQAPYMSPTRLDTFFNNCKPLPEEAPEIPPEPPCVPAEPQAEVVTAPENNYLENNNAAPVNAEEAVTWPDPFTNTEDELDLGPFSLPELPLQPKDVAETEMTEAEAVEETPAAASEPSTGVIKTSASVIAPGEPEEPPPSQAAATLPTDTEPPAEEQKPEVAAQEATSEALNTAEEKAAEDSEAQVFQQTPSEPAQAESKEVEAVHEELPSAGGVAEGSSQPCPVPVASSEAGVPQDAAAARGGSQAPPSQADAPPGNAQAEIVEPVQKPVAEAPKPPKIEEIPQRITRNRAQMLANQNKQNATASEKEFPPVSAPVTRAKGRVTEEDDSQAQHPRKRRFQRSNQQLQQQINTSTQQTREMIQQTLAAIVDAIKLDDIEPYHSDRSNPYFEYLQIRKKIEEKRKILCYITPQAPQCYAEYVTYTGSYLLDGKPLSKLHIPVIAPPPSLAEPLKELFKQQEAVRGKLRLQHSIEREKLIVSCEQEILRVHCRAARTIANQAVPFSACTMLLDSEVYNMPLENQGDENKSVRDRFNARQFISWLQDVDDKYDRMKTCLLMRQQHEAAALNAVQRMEWQLKVQELDPAGHKSLCVNEVPSFYVPMVDWDLVCASRWKVPLEQTTHLLGWALGSVTAGLACDRFGRRPTFLLSLALAVPVGLGVALAGNFLMVLVARLLFGAALAGAFLALYVARLELCDPPHRLGVTMVGGFFWIAGELLLPGLALLCRDWRVLQGAVTMILALLAACWWCPALLLESPRWLLATLQLDRARKTLAGSILDSLLPAELEALPEGPPQPRYHSVCEICSSRVIWKNGVILGFAAFIGSGIRHCFTRNLIPHLPHFFWSHLALVGTEAAACLFLCLTAERFGRRAILLLCTVLTGISSLLLLALTQYLLELIVLTLSVVGTAASHAVTMLSIFFASEVLPTVIRGAGLGLVVGANFVGKAAAPITAIPNSRGFFLHHVVFASFAILAVLSIMLLPESQGRGLPQSLQDGESQRRPPLFRRPRREDHLPLLAPQAIPRDYSRLAASTKRMLRSPDPPREM</sequence>
<comment type="caution">
    <text evidence="17">The sequence shown here is derived from an EMBL/GenBank/DDBJ whole genome shotgun (WGS) entry which is preliminary data.</text>
</comment>
<feature type="compositionally biased region" description="Basic and acidic residues" evidence="14">
    <location>
        <begin position="665"/>
        <end position="753"/>
    </location>
</feature>
<feature type="compositionally biased region" description="Low complexity" evidence="14">
    <location>
        <begin position="2189"/>
        <end position="2199"/>
    </location>
</feature>
<dbReference type="InterPro" id="IPR005828">
    <property type="entry name" value="MFS_sugar_transport-like"/>
</dbReference>
<feature type="region of interest" description="Disordered" evidence="14">
    <location>
        <begin position="2378"/>
        <end position="2436"/>
    </location>
</feature>
<feature type="compositionally biased region" description="Basic and acidic residues" evidence="14">
    <location>
        <begin position="1310"/>
        <end position="1321"/>
    </location>
</feature>
<evidence type="ECO:0000256" key="3">
    <source>
        <dbReference type="ARBA" id="ARBA00022553"/>
    </source>
</evidence>
<feature type="region of interest" description="Disordered" evidence="14">
    <location>
        <begin position="1"/>
        <end position="76"/>
    </location>
</feature>
<evidence type="ECO:0000256" key="9">
    <source>
        <dbReference type="ARBA" id="ARBA00023242"/>
    </source>
</evidence>
<feature type="compositionally biased region" description="Acidic residues" evidence="14">
    <location>
        <begin position="275"/>
        <end position="285"/>
    </location>
</feature>
<organism evidence="17 18">
    <name type="scientific">Zosterops borbonicus</name>
    <dbReference type="NCBI Taxonomy" id="364589"/>
    <lineage>
        <taxon>Eukaryota</taxon>
        <taxon>Metazoa</taxon>
        <taxon>Chordata</taxon>
        <taxon>Craniata</taxon>
        <taxon>Vertebrata</taxon>
        <taxon>Euteleostomi</taxon>
        <taxon>Archelosauria</taxon>
        <taxon>Archosauria</taxon>
        <taxon>Dinosauria</taxon>
        <taxon>Saurischia</taxon>
        <taxon>Theropoda</taxon>
        <taxon>Coelurosauria</taxon>
        <taxon>Aves</taxon>
        <taxon>Neognathae</taxon>
        <taxon>Neoaves</taxon>
        <taxon>Telluraves</taxon>
        <taxon>Australaves</taxon>
        <taxon>Passeriformes</taxon>
        <taxon>Sylvioidea</taxon>
        <taxon>Zosteropidae</taxon>
        <taxon>Zosterops</taxon>
    </lineage>
</organism>
<dbReference type="PANTHER" id="PTHR24145:SF3">
    <property type="entry name" value="ANKYRIN REPEAT DOMAIN-CONTAINING PROTEIN 11"/>
    <property type="match status" value="1"/>
</dbReference>
<evidence type="ECO:0000256" key="6">
    <source>
        <dbReference type="ARBA" id="ARBA00022989"/>
    </source>
</evidence>
<reference evidence="17" key="1">
    <citation type="submission" date="2019-04" db="EMBL/GenBank/DDBJ databases">
        <title>Genome assembly of Zosterops borbonicus 15179.</title>
        <authorList>
            <person name="Leroy T."/>
            <person name="Anselmetti Y."/>
            <person name="Tilak M.-K."/>
            <person name="Nabholz B."/>
        </authorList>
    </citation>
    <scope>NUCLEOTIDE SEQUENCE</scope>
    <source>
        <strain evidence="17">HGM_15179</strain>
        <tissue evidence="17">Muscle</tissue>
    </source>
</reference>
<feature type="compositionally biased region" description="Basic residues" evidence="14">
    <location>
        <begin position="432"/>
        <end position="442"/>
    </location>
</feature>
<evidence type="ECO:0000256" key="13">
    <source>
        <dbReference type="PROSITE-ProRule" id="PRU00023"/>
    </source>
</evidence>
<evidence type="ECO:0000256" key="10">
    <source>
        <dbReference type="ARBA" id="ARBA00059495"/>
    </source>
</evidence>
<feature type="compositionally biased region" description="Low complexity" evidence="14">
    <location>
        <begin position="535"/>
        <end position="548"/>
    </location>
</feature>
<feature type="region of interest" description="Disordered" evidence="14">
    <location>
        <begin position="108"/>
        <end position="150"/>
    </location>
</feature>
<dbReference type="GO" id="GO:0060323">
    <property type="term" value="P:head morphogenesis"/>
    <property type="evidence" value="ECO:0007669"/>
    <property type="project" value="UniProtKB-ARBA"/>
</dbReference>
<feature type="compositionally biased region" description="Basic and acidic residues" evidence="14">
    <location>
        <begin position="1157"/>
        <end position="1303"/>
    </location>
</feature>
<feature type="transmembrane region" description="Helical" evidence="15">
    <location>
        <begin position="3038"/>
        <end position="3059"/>
    </location>
</feature>
<evidence type="ECO:0000313" key="17">
    <source>
        <dbReference type="EMBL" id="TRZ15403.1"/>
    </source>
</evidence>
<dbReference type="InterPro" id="IPR042636">
    <property type="entry name" value="ANKRD11"/>
</dbReference>
<feature type="compositionally biased region" description="Polar residues" evidence="14">
    <location>
        <begin position="108"/>
        <end position="135"/>
    </location>
</feature>
<feature type="repeat" description="ANK" evidence="13">
    <location>
        <begin position="147"/>
        <end position="179"/>
    </location>
</feature>
<evidence type="ECO:0000256" key="7">
    <source>
        <dbReference type="ARBA" id="ARBA00023043"/>
    </source>
</evidence>
<feature type="compositionally biased region" description="Low complexity" evidence="14">
    <location>
        <begin position="2325"/>
        <end position="2336"/>
    </location>
</feature>
<feature type="compositionally biased region" description="Acidic residues" evidence="14">
    <location>
        <begin position="2178"/>
        <end position="2188"/>
    </location>
</feature>
<evidence type="ECO:0000259" key="16">
    <source>
        <dbReference type="PROSITE" id="PS50850"/>
    </source>
</evidence>
<evidence type="ECO:0000256" key="1">
    <source>
        <dbReference type="ARBA" id="ARBA00004123"/>
    </source>
</evidence>
<feature type="compositionally biased region" description="Basic and acidic residues" evidence="14">
    <location>
        <begin position="933"/>
        <end position="984"/>
    </location>
</feature>
<feature type="region of interest" description="Disordered" evidence="14">
    <location>
        <begin position="497"/>
        <end position="632"/>
    </location>
</feature>
<keyword evidence="7 13" id="KW-0040">ANK repeat</keyword>
<feature type="region of interest" description="Disordered" evidence="14">
    <location>
        <begin position="2150"/>
        <end position="2365"/>
    </location>
</feature>
<feature type="compositionally biased region" description="Basic and acidic residues" evidence="14">
    <location>
        <begin position="418"/>
        <end position="431"/>
    </location>
</feature>
<dbReference type="InterPro" id="IPR002110">
    <property type="entry name" value="Ankyrin_rpt"/>
</dbReference>
<dbReference type="EMBL" id="SWJQ01000369">
    <property type="protein sequence ID" value="TRZ15403.1"/>
    <property type="molecule type" value="Genomic_DNA"/>
</dbReference>
<accession>A0A8K1GBW4</accession>
<dbReference type="SUPFAM" id="SSF103473">
    <property type="entry name" value="MFS general substrate transporter"/>
    <property type="match status" value="1"/>
</dbReference>
<feature type="transmembrane region" description="Helical" evidence="15">
    <location>
        <begin position="2726"/>
        <end position="2744"/>
    </location>
</feature>
<feature type="compositionally biased region" description="Basic and acidic residues" evidence="14">
    <location>
        <begin position="872"/>
        <end position="926"/>
    </location>
</feature>
<feature type="transmembrane region" description="Helical" evidence="15">
    <location>
        <begin position="2921"/>
        <end position="2943"/>
    </location>
</feature>
<feature type="compositionally biased region" description="Basic and acidic residues" evidence="14">
    <location>
        <begin position="1605"/>
        <end position="1615"/>
    </location>
</feature>
<dbReference type="PANTHER" id="PTHR24145">
    <property type="entry name" value="ANKYRIN REPEAT DOMAIN-CONTAINING PROTEIN 11"/>
    <property type="match status" value="1"/>
</dbReference>
<feature type="compositionally biased region" description="Basic residues" evidence="14">
    <location>
        <begin position="613"/>
        <end position="625"/>
    </location>
</feature>
<feature type="transmembrane region" description="Helical" evidence="15">
    <location>
        <begin position="2976"/>
        <end position="3000"/>
    </location>
</feature>
<feature type="compositionally biased region" description="Basic and acidic residues" evidence="14">
    <location>
        <begin position="648"/>
        <end position="657"/>
    </location>
</feature>
<dbReference type="InterPro" id="IPR020846">
    <property type="entry name" value="MFS_dom"/>
</dbReference>
<comment type="subunit">
    <text evidence="11">Interacts with the PAS region of the p160 coactivators.</text>
</comment>
<feature type="compositionally biased region" description="Basic residues" evidence="14">
    <location>
        <begin position="571"/>
        <end position="583"/>
    </location>
</feature>
<dbReference type="PROSITE" id="PS50850">
    <property type="entry name" value="MFS"/>
    <property type="match status" value="1"/>
</dbReference>
<feature type="compositionally biased region" description="Basic and acidic residues" evidence="14">
    <location>
        <begin position="1623"/>
        <end position="1657"/>
    </location>
</feature>
<dbReference type="Gene3D" id="1.25.40.20">
    <property type="entry name" value="Ankyrin repeat-containing domain"/>
    <property type="match status" value="1"/>
</dbReference>
<feature type="compositionally biased region" description="Basic and acidic residues" evidence="14">
    <location>
        <begin position="761"/>
        <end position="794"/>
    </location>
</feature>
<dbReference type="SUPFAM" id="SSF48403">
    <property type="entry name" value="Ankyrin repeat"/>
    <property type="match status" value="1"/>
</dbReference>
<dbReference type="InterPro" id="IPR036259">
    <property type="entry name" value="MFS_trans_sf"/>
</dbReference>
<evidence type="ECO:0000313" key="18">
    <source>
        <dbReference type="Proteomes" id="UP000796761"/>
    </source>
</evidence>
<dbReference type="Pfam" id="PF00083">
    <property type="entry name" value="Sugar_tr"/>
    <property type="match status" value="1"/>
</dbReference>
<dbReference type="PROSITE" id="PS50297">
    <property type="entry name" value="ANK_REP_REGION"/>
    <property type="match status" value="3"/>
</dbReference>
<feature type="compositionally biased region" description="Basic and acidic residues" evidence="14">
    <location>
        <begin position="336"/>
        <end position="355"/>
    </location>
</feature>
<feature type="compositionally biased region" description="Low complexity" evidence="14">
    <location>
        <begin position="497"/>
        <end position="511"/>
    </location>
</feature>
<name>A0A8K1GBW4_9PASS</name>
<feature type="transmembrane region" description="Helical" evidence="15">
    <location>
        <begin position="2950"/>
        <end position="2970"/>
    </location>
</feature>
<dbReference type="Proteomes" id="UP000796761">
    <property type="component" value="Unassembled WGS sequence"/>
</dbReference>
<keyword evidence="9" id="KW-0539">Nucleus</keyword>
<proteinExistence type="predicted"/>
<comment type="function">
    <text evidence="10">Chromatin regulator which modulates histone acetylation and gene expression in neural precursor cells. May recruit histone deacetylases (HDACs) to the p160 coactivators/nuclear receptor complex to inhibit ligand-dependent transactivation. Has a role in proliferation and development of cortical neural precursors. May also regulate bone homeostasis.</text>
</comment>
<keyword evidence="8 15" id="KW-0472">Membrane</keyword>
<dbReference type="FunFam" id="1.25.40.20:FF:000039">
    <property type="entry name" value="Ankyrin repeat domain-containing protein 11"/>
    <property type="match status" value="1"/>
</dbReference>
<feature type="region of interest" description="Disordered" evidence="14">
    <location>
        <begin position="1964"/>
        <end position="2000"/>
    </location>
</feature>
<dbReference type="InterPro" id="IPR036770">
    <property type="entry name" value="Ankyrin_rpt-contain_sf"/>
</dbReference>
<dbReference type="GO" id="GO:0022857">
    <property type="term" value="F:transmembrane transporter activity"/>
    <property type="evidence" value="ECO:0007669"/>
    <property type="project" value="InterPro"/>
</dbReference>
<evidence type="ECO:0000256" key="12">
    <source>
        <dbReference type="ARBA" id="ARBA00067265"/>
    </source>
</evidence>
<feature type="compositionally biased region" description="Basic and acidic residues" evidence="14">
    <location>
        <begin position="136"/>
        <end position="150"/>
    </location>
</feature>
<evidence type="ECO:0000256" key="11">
    <source>
        <dbReference type="ARBA" id="ARBA00062257"/>
    </source>
</evidence>
<keyword evidence="18" id="KW-1185">Reference proteome</keyword>
<dbReference type="SMART" id="SM00248">
    <property type="entry name" value="ANK"/>
    <property type="match status" value="3"/>
</dbReference>
<dbReference type="PROSITE" id="PS50088">
    <property type="entry name" value="ANK_REPEAT"/>
    <property type="match status" value="3"/>
</dbReference>
<feature type="compositionally biased region" description="Basic and acidic residues" evidence="14">
    <location>
        <begin position="49"/>
        <end position="71"/>
    </location>
</feature>
<feature type="region of interest" description="Disordered" evidence="14">
    <location>
        <begin position="996"/>
        <end position="1123"/>
    </location>
</feature>
<dbReference type="GO" id="GO:0016020">
    <property type="term" value="C:membrane"/>
    <property type="evidence" value="ECO:0007669"/>
    <property type="project" value="UniProtKB-SubCell"/>
</dbReference>
<dbReference type="GO" id="GO:0048705">
    <property type="term" value="P:skeletal system morphogenesis"/>
    <property type="evidence" value="ECO:0007669"/>
    <property type="project" value="UniProtKB-ARBA"/>
</dbReference>
<feature type="compositionally biased region" description="Basic and acidic residues" evidence="14">
    <location>
        <begin position="1574"/>
        <end position="1592"/>
    </location>
</feature>
<feature type="region of interest" description="Disordered" evidence="14">
    <location>
        <begin position="382"/>
        <end position="482"/>
    </location>
</feature>
<feature type="compositionally biased region" description="Basic and acidic residues" evidence="14">
    <location>
        <begin position="1443"/>
        <end position="1472"/>
    </location>
</feature>
<feature type="compositionally biased region" description="Basic and acidic residues" evidence="14">
    <location>
        <begin position="443"/>
        <end position="457"/>
    </location>
</feature>
<feature type="region of interest" description="Disordered" evidence="14">
    <location>
        <begin position="868"/>
        <end position="984"/>
    </location>
</feature>
<feature type="region of interest" description="Disordered" evidence="14">
    <location>
        <begin position="648"/>
        <end position="794"/>
    </location>
</feature>
<feature type="transmembrane region" description="Helical" evidence="15">
    <location>
        <begin position="3012"/>
        <end position="3032"/>
    </location>
</feature>
<feature type="compositionally biased region" description="Low complexity" evidence="14">
    <location>
        <begin position="2422"/>
        <end position="2436"/>
    </location>
</feature>
<feature type="transmembrane region" description="Helical" evidence="15">
    <location>
        <begin position="2810"/>
        <end position="2833"/>
    </location>
</feature>